<dbReference type="Proteomes" id="UP000728032">
    <property type="component" value="Unassembled WGS sequence"/>
</dbReference>
<dbReference type="AlphaFoldDB" id="A0A7R9QLP3"/>
<sequence>MAMSGRPLVIDIVFNGSELSLRFSNCHQMSVQLIDLIDKLRQTVGLRQLTMKSHAFHIWEESTQRYRRIHKKREVIENGSRVQVMTKTNDMKDEKQTFKCFIELVDNDKTYEFEVEADNCSHYWHKYGLISGKCGEVLGRGCGQKTHNFEVLDKQSNQFQSTNKIPNYSRIRVTPRTDVNPEDRRSKAHRHGRYGKDSKIPKTEEKPKTDPKMLLFMQMIRDVKAMSRMDWQLFSQQMLSYDVLDSMALTTDDSKTNIKDQMSAKSSDSKGSDCLTQLDDFLLNQRTSDGKPVNNSRHEFHYTVEVNGSKYDVNINRLDADHENVTPKDTYLKTLQMSCTGLEVNANVVLIDNNKYRFEMPLDESMPSHYVLQKLMSYCREISGQKCQFASHIFQVLDESENSYTKLKNTKFSVRTVLPYNKAFNFRVIARDVNQMPEAVIQSSDSEGSDCLSQSDDILLNQQKSDEKPVVNNSRPVTPKVTVHQMKDTALEFKAKVVLIDNNNEHSFEMPLDESMSLYYMLNRLVNDCRDICEQSLTSTSHKFEVFDEKANEFRKLKHLELSVGTVFPGYKALNIRVTPRDVNQLSDQSSDSDGSDCLTQLDDILLNQRTNDDTNVYRLDWHLTKTVAELVAIDKEMLVTNETHFWDMISKKMNSESMSGTECQQRFEELVDIFLRDPKSEINGNKYDVSVPGGDGSGGAGCELSLIIQTLKLIHGFHVTCKTHLFEVLDPKTQSFVKKKRRNKISNMSYLRVSPVREPAPVADAKVDAICHQMKDMSLEVKASVVLINSQRTDKFEMFLDESMPLKRVLTKLMSYCHQISGQEVGFVSHKFEVLDAKLNGFTKLKNNNLRVGMAFLNYKTINIRVMAKVNDTIRSPPTRSAKYKANSLLDPIPRDLTNIVDPIAGSETAMEWKENPAEATNTSPVVALIQAVMKSVNGLDIDWKSVSREMESL</sequence>
<evidence type="ECO:0000256" key="1">
    <source>
        <dbReference type="SAM" id="MobiDB-lite"/>
    </source>
</evidence>
<feature type="non-terminal residue" evidence="2">
    <location>
        <position position="1"/>
    </location>
</feature>
<feature type="region of interest" description="Disordered" evidence="1">
    <location>
        <begin position="163"/>
        <end position="210"/>
    </location>
</feature>
<keyword evidence="3" id="KW-1185">Reference proteome</keyword>
<protein>
    <submittedName>
        <fullName evidence="2">Uncharacterized protein</fullName>
    </submittedName>
</protein>
<gene>
    <name evidence="2" type="ORF">ONB1V03_LOCUS6990</name>
</gene>
<evidence type="ECO:0000313" key="3">
    <source>
        <dbReference type="Proteomes" id="UP000728032"/>
    </source>
</evidence>
<dbReference type="EMBL" id="CAJPVJ010003376">
    <property type="protein sequence ID" value="CAG2167483.1"/>
    <property type="molecule type" value="Genomic_DNA"/>
</dbReference>
<name>A0A7R9QLP3_9ACAR</name>
<organism evidence="2">
    <name type="scientific">Oppiella nova</name>
    <dbReference type="NCBI Taxonomy" id="334625"/>
    <lineage>
        <taxon>Eukaryota</taxon>
        <taxon>Metazoa</taxon>
        <taxon>Ecdysozoa</taxon>
        <taxon>Arthropoda</taxon>
        <taxon>Chelicerata</taxon>
        <taxon>Arachnida</taxon>
        <taxon>Acari</taxon>
        <taxon>Acariformes</taxon>
        <taxon>Sarcoptiformes</taxon>
        <taxon>Oribatida</taxon>
        <taxon>Brachypylina</taxon>
        <taxon>Oppioidea</taxon>
        <taxon>Oppiidae</taxon>
        <taxon>Oppiella</taxon>
    </lineage>
</organism>
<evidence type="ECO:0000313" key="2">
    <source>
        <dbReference type="EMBL" id="CAD7648893.1"/>
    </source>
</evidence>
<dbReference type="EMBL" id="OC918201">
    <property type="protein sequence ID" value="CAD7648893.1"/>
    <property type="molecule type" value="Genomic_DNA"/>
</dbReference>
<accession>A0A7R9QLP3</accession>
<reference evidence="2" key="1">
    <citation type="submission" date="2020-11" db="EMBL/GenBank/DDBJ databases">
        <authorList>
            <person name="Tran Van P."/>
        </authorList>
    </citation>
    <scope>NUCLEOTIDE SEQUENCE</scope>
</reference>
<proteinExistence type="predicted"/>
<feature type="compositionally biased region" description="Basic and acidic residues" evidence="1">
    <location>
        <begin position="194"/>
        <end position="210"/>
    </location>
</feature>